<evidence type="ECO:0000256" key="1">
    <source>
        <dbReference type="SAM" id="MobiDB-lite"/>
    </source>
</evidence>
<dbReference type="EMBL" id="CATNWA010018529">
    <property type="protein sequence ID" value="CAI9607964.1"/>
    <property type="molecule type" value="Genomic_DNA"/>
</dbReference>
<dbReference type="Proteomes" id="UP001162483">
    <property type="component" value="Unassembled WGS sequence"/>
</dbReference>
<protein>
    <recommendedName>
        <fullName evidence="2">BEN domain-containing protein</fullName>
    </recommendedName>
</protein>
<evidence type="ECO:0000313" key="3">
    <source>
        <dbReference type="EMBL" id="CAI9607964.1"/>
    </source>
</evidence>
<evidence type="ECO:0000313" key="4">
    <source>
        <dbReference type="Proteomes" id="UP001162483"/>
    </source>
</evidence>
<proteinExistence type="predicted"/>
<comment type="caution">
    <text evidence="3">The sequence shown here is derived from an EMBL/GenBank/DDBJ whole genome shotgun (WGS) entry which is preliminary data.</text>
</comment>
<dbReference type="Pfam" id="PF10523">
    <property type="entry name" value="BEN"/>
    <property type="match status" value="1"/>
</dbReference>
<feature type="domain" description="BEN" evidence="2">
    <location>
        <begin position="44"/>
        <end position="145"/>
    </location>
</feature>
<dbReference type="PANTHER" id="PTHR28665:SF1">
    <property type="entry name" value="BEN DOMAIN-CONTAINING PROTEIN 3"/>
    <property type="match status" value="1"/>
</dbReference>
<dbReference type="PROSITE" id="PS51457">
    <property type="entry name" value="BEN"/>
    <property type="match status" value="1"/>
</dbReference>
<dbReference type="InterPro" id="IPR018379">
    <property type="entry name" value="BEN_domain"/>
</dbReference>
<feature type="region of interest" description="Disordered" evidence="1">
    <location>
        <begin position="171"/>
        <end position="191"/>
    </location>
</feature>
<dbReference type="PANTHER" id="PTHR28665">
    <property type="entry name" value="BEN DOMAIN-CONTAINING PROTEIN 3"/>
    <property type="match status" value="1"/>
</dbReference>
<sequence length="191" mass="21842">MFFTLNTLNSNMSQLHSKVDLLSLEVSRIKKKVSPNDMVADFHPPPEYQLTSTELKQAMDQSTSAGDLACRLLVQLFPELFGSSALSRSCNTCGYVNKIKLESLHLQLIRNYVEACYPSVQNNAVWQVEVLPQVNDFFNRFWAEREMESSHHGLQASPFFENQPCQNSHFVESKEQEENATLERANPHGFR</sequence>
<keyword evidence="4" id="KW-1185">Reference proteome</keyword>
<organism evidence="3 4">
    <name type="scientific">Staurois parvus</name>
    <dbReference type="NCBI Taxonomy" id="386267"/>
    <lineage>
        <taxon>Eukaryota</taxon>
        <taxon>Metazoa</taxon>
        <taxon>Chordata</taxon>
        <taxon>Craniata</taxon>
        <taxon>Vertebrata</taxon>
        <taxon>Euteleostomi</taxon>
        <taxon>Amphibia</taxon>
        <taxon>Batrachia</taxon>
        <taxon>Anura</taxon>
        <taxon>Neobatrachia</taxon>
        <taxon>Ranoidea</taxon>
        <taxon>Ranidae</taxon>
        <taxon>Staurois</taxon>
    </lineage>
</organism>
<feature type="non-terminal residue" evidence="3">
    <location>
        <position position="191"/>
    </location>
</feature>
<evidence type="ECO:0000259" key="2">
    <source>
        <dbReference type="PROSITE" id="PS51457"/>
    </source>
</evidence>
<dbReference type="SMART" id="SM01025">
    <property type="entry name" value="BEN"/>
    <property type="match status" value="1"/>
</dbReference>
<name>A0ABN9GEX1_9NEOB</name>
<gene>
    <name evidence="3" type="ORF">SPARVUS_LOCUS14024481</name>
</gene>
<reference evidence="3" key="1">
    <citation type="submission" date="2023-05" db="EMBL/GenBank/DDBJ databases">
        <authorList>
            <person name="Stuckert A."/>
        </authorList>
    </citation>
    <scope>NUCLEOTIDE SEQUENCE</scope>
</reference>
<accession>A0ABN9GEX1</accession>
<dbReference type="InterPro" id="IPR033583">
    <property type="entry name" value="BEND3"/>
</dbReference>